<evidence type="ECO:0000256" key="2">
    <source>
        <dbReference type="ARBA" id="ARBA00022737"/>
    </source>
</evidence>
<feature type="chain" id="PRO_5039445228" evidence="4">
    <location>
        <begin position="21"/>
        <end position="440"/>
    </location>
</feature>
<reference evidence="6" key="1">
    <citation type="submission" date="2020-10" db="EMBL/GenBank/DDBJ databases">
        <authorList>
            <person name="Gilroy R."/>
        </authorList>
    </citation>
    <scope>NUCLEOTIDE SEQUENCE</scope>
    <source>
        <strain evidence="6">ChiSjej3B21-11622</strain>
    </source>
</reference>
<dbReference type="GO" id="GO:0005975">
    <property type="term" value="P:carbohydrate metabolic process"/>
    <property type="evidence" value="ECO:0007669"/>
    <property type="project" value="InterPro"/>
</dbReference>
<dbReference type="InterPro" id="IPR050248">
    <property type="entry name" value="Polysacc_deacetylase_ArnD"/>
</dbReference>
<reference evidence="6" key="2">
    <citation type="journal article" date="2021" name="PeerJ">
        <title>Extensive microbial diversity within the chicken gut microbiome revealed by metagenomics and culture.</title>
        <authorList>
            <person name="Gilroy R."/>
            <person name="Ravi A."/>
            <person name="Getino M."/>
            <person name="Pursley I."/>
            <person name="Horton D.L."/>
            <person name="Alikhan N.F."/>
            <person name="Baker D."/>
            <person name="Gharbi K."/>
            <person name="Hall N."/>
            <person name="Watson M."/>
            <person name="Adriaenssens E.M."/>
            <person name="Foster-Nyarko E."/>
            <person name="Jarju S."/>
            <person name="Secka A."/>
            <person name="Antonio M."/>
            <person name="Oren A."/>
            <person name="Chaudhuri R.R."/>
            <person name="La Ragione R."/>
            <person name="Hildebrand F."/>
            <person name="Pallen M.J."/>
        </authorList>
    </citation>
    <scope>NUCLEOTIDE SEQUENCE</scope>
    <source>
        <strain evidence="6">ChiSjej3B21-11622</strain>
    </source>
</reference>
<feature type="domain" description="NodB homology" evidence="5">
    <location>
        <begin position="239"/>
        <end position="415"/>
    </location>
</feature>
<keyword evidence="3" id="KW-0378">Hydrolase</keyword>
<dbReference type="AlphaFoldDB" id="A0A9D1D0H4"/>
<dbReference type="Pfam" id="PF01473">
    <property type="entry name" value="Choline_bind_1"/>
    <property type="match status" value="2"/>
</dbReference>
<protein>
    <submittedName>
        <fullName evidence="6">Polysaccharide deacetylase family protein</fullName>
    </submittedName>
</protein>
<dbReference type="SUPFAM" id="SSF88713">
    <property type="entry name" value="Glycoside hydrolase/deacetylase"/>
    <property type="match status" value="1"/>
</dbReference>
<sequence length="440" mass="50076">MIIAIMMVMLSVLFVQPAKAKTVNAKKYSLTDVRKARKLRGEWIRKPSGVQFRTIRGNKVKNLWIQTGGSIYYMDSRGYRAKGWVNYRDDRYYMDSSGKLHTGWLTLKDNVYYFRRNGTMAKGLRRIQGKKYYFSTATGIRKTGWVKIGKYQYFFHWKTGVMQTSRWVRKGRGYCYVGANGRKQTSRWLTLDGKRYYVDENGMRVTGKVYLGNKGYYFRKNGVYDASVKVKPEVDASKPMVALTFDDGPSPHTSRLLNCLEKYGAKATFFMVGYSVPNYKETVKRMAKLGCELGSHSYDHPAFSKLSYSGIRSQVTRTNQVIHDAAGVYPTVFRLPYGDGASNASVLSALGLPSICWSLDTRDWANTGNPQHTVNEVLNNVKDGDIVLMHDLHSSTVTAAETIIPALKKRGFQMVTVSQLAKYRGKTTLKSGKSYYNFRK</sequence>
<dbReference type="EMBL" id="DVFT01000042">
    <property type="protein sequence ID" value="HIQ95538.1"/>
    <property type="molecule type" value="Genomic_DNA"/>
</dbReference>
<dbReference type="SUPFAM" id="SSF69360">
    <property type="entry name" value="Cell wall binding repeat"/>
    <property type="match status" value="1"/>
</dbReference>
<evidence type="ECO:0000259" key="5">
    <source>
        <dbReference type="PROSITE" id="PS51677"/>
    </source>
</evidence>
<evidence type="ECO:0000313" key="6">
    <source>
        <dbReference type="EMBL" id="HIQ95538.1"/>
    </source>
</evidence>
<dbReference type="Gene3D" id="2.10.270.10">
    <property type="entry name" value="Cholin Binding"/>
    <property type="match status" value="2"/>
</dbReference>
<accession>A0A9D1D0H4</accession>
<dbReference type="PANTHER" id="PTHR10587">
    <property type="entry name" value="GLYCOSYL TRANSFERASE-RELATED"/>
    <property type="match status" value="1"/>
</dbReference>
<dbReference type="GO" id="GO:0016020">
    <property type="term" value="C:membrane"/>
    <property type="evidence" value="ECO:0007669"/>
    <property type="project" value="TreeGrafter"/>
</dbReference>
<feature type="signal peptide" evidence="4">
    <location>
        <begin position="1"/>
        <end position="20"/>
    </location>
</feature>
<dbReference type="PROSITE" id="PS51677">
    <property type="entry name" value="NODB"/>
    <property type="match status" value="1"/>
</dbReference>
<evidence type="ECO:0000256" key="3">
    <source>
        <dbReference type="ARBA" id="ARBA00022801"/>
    </source>
</evidence>
<evidence type="ECO:0000256" key="4">
    <source>
        <dbReference type="SAM" id="SignalP"/>
    </source>
</evidence>
<evidence type="ECO:0000313" key="7">
    <source>
        <dbReference type="Proteomes" id="UP000886886"/>
    </source>
</evidence>
<dbReference type="PANTHER" id="PTHR10587:SF133">
    <property type="entry name" value="CHITIN DEACETYLASE 1-RELATED"/>
    <property type="match status" value="1"/>
</dbReference>
<gene>
    <name evidence="6" type="ORF">IAB26_03150</name>
</gene>
<dbReference type="CDD" id="cd10954">
    <property type="entry name" value="CE4_CtAXE_like"/>
    <property type="match status" value="1"/>
</dbReference>
<keyword evidence="1" id="KW-0479">Metal-binding</keyword>
<dbReference type="GO" id="GO:0046872">
    <property type="term" value="F:metal ion binding"/>
    <property type="evidence" value="ECO:0007669"/>
    <property type="project" value="UniProtKB-KW"/>
</dbReference>
<dbReference type="InterPro" id="IPR002509">
    <property type="entry name" value="NODB_dom"/>
</dbReference>
<comment type="caution">
    <text evidence="6">The sequence shown here is derived from an EMBL/GenBank/DDBJ whole genome shotgun (WGS) entry which is preliminary data.</text>
</comment>
<keyword evidence="2" id="KW-0677">Repeat</keyword>
<dbReference type="InterPro" id="IPR018337">
    <property type="entry name" value="Cell_wall/Cho-bd_repeat"/>
</dbReference>
<dbReference type="Pfam" id="PF01522">
    <property type="entry name" value="Polysacc_deac_1"/>
    <property type="match status" value="1"/>
</dbReference>
<evidence type="ECO:0000256" key="1">
    <source>
        <dbReference type="ARBA" id="ARBA00022723"/>
    </source>
</evidence>
<organism evidence="6 7">
    <name type="scientific">Candidatus Limivivens merdigallinarum</name>
    <dbReference type="NCBI Taxonomy" id="2840859"/>
    <lineage>
        <taxon>Bacteria</taxon>
        <taxon>Bacillati</taxon>
        <taxon>Bacillota</taxon>
        <taxon>Clostridia</taxon>
        <taxon>Lachnospirales</taxon>
        <taxon>Lachnospiraceae</taxon>
        <taxon>Lachnospiraceae incertae sedis</taxon>
        <taxon>Candidatus Limivivens</taxon>
    </lineage>
</organism>
<dbReference type="InterPro" id="IPR011330">
    <property type="entry name" value="Glyco_hydro/deAcase_b/a-brl"/>
</dbReference>
<dbReference type="Pfam" id="PF19127">
    <property type="entry name" value="Choline_bind_3"/>
    <property type="match status" value="1"/>
</dbReference>
<proteinExistence type="predicted"/>
<dbReference type="Gene3D" id="3.20.20.370">
    <property type="entry name" value="Glycoside hydrolase/deacetylase"/>
    <property type="match status" value="1"/>
</dbReference>
<dbReference type="Proteomes" id="UP000886886">
    <property type="component" value="Unassembled WGS sequence"/>
</dbReference>
<name>A0A9D1D0H4_9FIRM</name>
<dbReference type="GO" id="GO:0016810">
    <property type="term" value="F:hydrolase activity, acting on carbon-nitrogen (but not peptide) bonds"/>
    <property type="evidence" value="ECO:0007669"/>
    <property type="project" value="InterPro"/>
</dbReference>
<keyword evidence="4" id="KW-0732">Signal</keyword>